<dbReference type="SUPFAM" id="SSF48371">
    <property type="entry name" value="ARM repeat"/>
    <property type="match status" value="1"/>
</dbReference>
<feature type="compositionally biased region" description="Polar residues" evidence="6">
    <location>
        <begin position="204"/>
        <end position="216"/>
    </location>
</feature>
<feature type="compositionally biased region" description="Acidic residues" evidence="6">
    <location>
        <begin position="1312"/>
        <end position="1324"/>
    </location>
</feature>
<comment type="subcellular location">
    <subcellularLocation>
        <location evidence="1">Nucleus</location>
    </subcellularLocation>
</comment>
<reference evidence="7" key="3">
    <citation type="submission" date="2025-09" db="UniProtKB">
        <authorList>
            <consortium name="Ensembl"/>
        </authorList>
    </citation>
    <scope>IDENTIFICATION</scope>
</reference>
<reference evidence="7" key="2">
    <citation type="submission" date="2025-08" db="UniProtKB">
        <authorList>
            <consortium name="Ensembl"/>
        </authorList>
    </citation>
    <scope>IDENTIFICATION</scope>
</reference>
<feature type="compositionally biased region" description="Low complexity" evidence="6">
    <location>
        <begin position="252"/>
        <end position="265"/>
    </location>
</feature>
<feature type="region of interest" description="Disordered" evidence="6">
    <location>
        <begin position="1302"/>
        <end position="1324"/>
    </location>
</feature>
<dbReference type="GeneTree" id="ENSGT00390000005874"/>
<dbReference type="GO" id="GO:1990244">
    <property type="term" value="F:histone H2AT120 kinase activity"/>
    <property type="evidence" value="ECO:0007669"/>
    <property type="project" value="TreeGrafter"/>
</dbReference>
<dbReference type="Ensembl" id="ENSCSAVT00000011918.1">
    <property type="protein sequence ID" value="ENSCSAVP00000011780.1"/>
    <property type="gene ID" value="ENSCSAVG00000006913.1"/>
</dbReference>
<evidence type="ECO:0000256" key="2">
    <source>
        <dbReference type="ARBA" id="ARBA00004906"/>
    </source>
</evidence>
<dbReference type="InterPro" id="IPR016024">
    <property type="entry name" value="ARM-type_fold"/>
</dbReference>
<evidence type="ECO:0000256" key="5">
    <source>
        <dbReference type="ARBA" id="ARBA00023242"/>
    </source>
</evidence>
<dbReference type="Proteomes" id="UP000007875">
    <property type="component" value="Unassembled WGS sequence"/>
</dbReference>
<feature type="compositionally biased region" description="Basic and acidic residues" evidence="6">
    <location>
        <begin position="183"/>
        <end position="195"/>
    </location>
</feature>
<comment type="similarity">
    <text evidence="3">Belongs to the VPRBP/DCAF1 family.</text>
</comment>
<dbReference type="PROSITE" id="PS50896">
    <property type="entry name" value="LISH"/>
    <property type="match status" value="1"/>
</dbReference>
<reference evidence="8" key="1">
    <citation type="submission" date="2003-08" db="EMBL/GenBank/DDBJ databases">
        <authorList>
            <person name="Birren B."/>
            <person name="Nusbaum C."/>
            <person name="Abebe A."/>
            <person name="Abouelleil A."/>
            <person name="Adekoya E."/>
            <person name="Ait-zahra M."/>
            <person name="Allen N."/>
            <person name="Allen T."/>
            <person name="An P."/>
            <person name="Anderson M."/>
            <person name="Anderson S."/>
            <person name="Arachchi H."/>
            <person name="Armbruster J."/>
            <person name="Bachantsang P."/>
            <person name="Baldwin J."/>
            <person name="Barry A."/>
            <person name="Bayul T."/>
            <person name="Blitshsteyn B."/>
            <person name="Bloom T."/>
            <person name="Blye J."/>
            <person name="Boguslavskiy L."/>
            <person name="Borowsky M."/>
            <person name="Boukhgalter B."/>
            <person name="Brunache A."/>
            <person name="Butler J."/>
            <person name="Calixte N."/>
            <person name="Calvo S."/>
            <person name="Camarata J."/>
            <person name="Campo K."/>
            <person name="Chang J."/>
            <person name="Cheshatsang Y."/>
            <person name="Citroen M."/>
            <person name="Collymore A."/>
            <person name="Considine T."/>
            <person name="Cook A."/>
            <person name="Cooke P."/>
            <person name="Corum B."/>
            <person name="Cuomo C."/>
            <person name="David R."/>
            <person name="Dawoe T."/>
            <person name="Degray S."/>
            <person name="Dodge S."/>
            <person name="Dooley K."/>
            <person name="Dorje P."/>
            <person name="Dorjee K."/>
            <person name="Dorris L."/>
            <person name="Duffey N."/>
            <person name="Dupes A."/>
            <person name="Elkins T."/>
            <person name="Engels R."/>
            <person name="Erickson J."/>
            <person name="Farina A."/>
            <person name="Faro S."/>
            <person name="Ferreira P."/>
            <person name="Fischer H."/>
            <person name="Fitzgerald M."/>
            <person name="Foley K."/>
            <person name="Gage D."/>
            <person name="Galagan J."/>
            <person name="Gearin G."/>
            <person name="Gnerre S."/>
            <person name="Gnirke A."/>
            <person name="Goyette A."/>
            <person name="Graham J."/>
            <person name="Grandbois E."/>
            <person name="Gyaltsen K."/>
            <person name="Hafez N."/>
            <person name="Hagopian D."/>
            <person name="Hagos B."/>
            <person name="Hall J."/>
            <person name="Hatcher B."/>
            <person name="Heller A."/>
            <person name="Higgins H."/>
            <person name="Honan T."/>
            <person name="Horn A."/>
            <person name="Houde N."/>
            <person name="Hughes L."/>
            <person name="Hulme W."/>
            <person name="Husby E."/>
            <person name="Iliev I."/>
            <person name="Jaffe D."/>
            <person name="Jones C."/>
            <person name="Kamal M."/>
            <person name="Kamat A."/>
            <person name="Kamvysselis M."/>
            <person name="Karlsson E."/>
            <person name="Kells C."/>
            <person name="Kieu A."/>
            <person name="Kisner P."/>
            <person name="Kodira C."/>
            <person name="Kulbokas E."/>
            <person name="Labutti K."/>
            <person name="Lama D."/>
            <person name="Landers T."/>
            <person name="Leger J."/>
            <person name="Levine S."/>
            <person name="Lewis D."/>
            <person name="Lewis T."/>
            <person name="Lindblad-toh K."/>
            <person name="Liu X."/>
            <person name="Lokyitsang T."/>
            <person name="Lokyitsang Y."/>
            <person name="Lucien O."/>
            <person name="Lui A."/>
            <person name="Ma L.J."/>
            <person name="Mabbitt R."/>
            <person name="Macdonald J."/>
            <person name="Maclean C."/>
            <person name="Major J."/>
            <person name="Manning J."/>
            <person name="Marabella R."/>
            <person name="Maru K."/>
            <person name="Matthews C."/>
            <person name="Mauceli E."/>
            <person name="Mccarthy M."/>
            <person name="Mcdonough S."/>
            <person name="Mcghee T."/>
            <person name="Meldrim J."/>
            <person name="Meneus L."/>
            <person name="Mesirov J."/>
            <person name="Mihalev A."/>
            <person name="Mihova T."/>
            <person name="Mikkelsen T."/>
            <person name="Mlenga V."/>
            <person name="Moru K."/>
            <person name="Mozes J."/>
            <person name="Mulrain L."/>
            <person name="Munson G."/>
            <person name="Naylor J."/>
            <person name="Newes C."/>
            <person name="Nguyen C."/>
            <person name="Nguyen N."/>
            <person name="Nguyen T."/>
            <person name="Nicol R."/>
            <person name="Nielsen C."/>
            <person name="Nizzari M."/>
            <person name="Norbu C."/>
            <person name="Norbu N."/>
            <person name="O'donnell P."/>
            <person name="Okoawo O."/>
            <person name="O'leary S."/>
            <person name="Omotosho B."/>
            <person name="O'neill K."/>
            <person name="Osman S."/>
            <person name="Parker S."/>
            <person name="Perrin D."/>
            <person name="Phunkhang P."/>
            <person name="Piqani B."/>
            <person name="Purcell S."/>
            <person name="Rachupka T."/>
            <person name="Ramasamy U."/>
            <person name="Rameau R."/>
            <person name="Ray V."/>
            <person name="Raymond C."/>
            <person name="Retta R."/>
            <person name="Richardson S."/>
            <person name="Rise C."/>
            <person name="Rodriguez J."/>
            <person name="Rogers J."/>
            <person name="Rogov P."/>
            <person name="Rutman M."/>
            <person name="Schupbach R."/>
            <person name="Seaman C."/>
            <person name="Settipalli S."/>
            <person name="Sharpe T."/>
            <person name="Sheridan J."/>
            <person name="Sherpa N."/>
            <person name="Shi J."/>
            <person name="Smirnov S."/>
            <person name="Smith C."/>
            <person name="Sougnez C."/>
            <person name="Spencer B."/>
            <person name="Stalker J."/>
            <person name="Stange-thomann N."/>
            <person name="Stavropoulos S."/>
            <person name="Stetson K."/>
            <person name="Stone C."/>
            <person name="Stone S."/>
            <person name="Stubbs M."/>
            <person name="Talamas J."/>
            <person name="Tchuinga P."/>
            <person name="Tenzing P."/>
            <person name="Tesfaye S."/>
            <person name="Theodore J."/>
            <person name="Thoulutsang Y."/>
            <person name="Topham K."/>
            <person name="Towey S."/>
            <person name="Tsamla T."/>
            <person name="Tsomo N."/>
            <person name="Vallee D."/>
            <person name="Vassiliev H."/>
            <person name="Venkataraman V."/>
            <person name="Vinson J."/>
            <person name="Vo A."/>
            <person name="Wade C."/>
            <person name="Wang S."/>
            <person name="Wangchuk T."/>
            <person name="Wangdi T."/>
            <person name="Whittaker C."/>
            <person name="Wilkinson J."/>
            <person name="Wu Y."/>
            <person name="Wyman D."/>
            <person name="Yadav S."/>
            <person name="Yang S."/>
            <person name="Yang X."/>
            <person name="Yeager S."/>
            <person name="Yee E."/>
            <person name="Young G."/>
            <person name="Zainoun J."/>
            <person name="Zembeck L."/>
            <person name="Zimmer A."/>
            <person name="Zody M."/>
            <person name="Lander E."/>
        </authorList>
    </citation>
    <scope>NUCLEOTIDE SEQUENCE [LARGE SCALE GENOMIC DNA]</scope>
</reference>
<dbReference type="GO" id="GO:0005634">
    <property type="term" value="C:nucleus"/>
    <property type="evidence" value="ECO:0007669"/>
    <property type="project" value="UniProtKB-SubCell"/>
</dbReference>
<dbReference type="InterPro" id="IPR015943">
    <property type="entry name" value="WD40/YVTN_repeat-like_dom_sf"/>
</dbReference>
<feature type="region of interest" description="Disordered" evidence="6">
    <location>
        <begin position="182"/>
        <end position="265"/>
    </location>
</feature>
<sequence>LTEIMDEWSKLDGNDPAFNPVDILTRLSERFETETADFHKQDPDPFDNRHPVYIIPNCSFGKLLKLLTKQHSNFMDKVINTYLCSTTKPADAGSPSVQAAAARFLLAVMPGLDVAKIFSSSNETVSLLYRWIKTKPEPLRTYATGIFSFFLEHQDLCSQRHAENAALVPILLKRLWNLIEPGKYPEDDNTSEERTNTSSTPSTKDQSSTNNETAQCSNHKQSSSSKKRKLSDSQNNSSKSKKEKPEVLPTKNNNFSNASSSLAPPLSSSVCERYILSFLIPLGEYQDLLSVFLELNALDLIKHYLEKSVSNDGLLTFIALQFFASLLCHNKIAAEFVGNSGVQRLLSVIRPSMGASGVSICLYYLAYNRDAMDRICQLPHKVLLNLVKYTTWLLECSHDSGRCHAALFFSISFQFRVILKLFDQRNGLRNLLNVVSTLPIMSGDVDPVVSDEENQYTYRQAARTACATLRKYFETHLLIKVRSVKQLLQEDTSHLTSQSKVNLNLIRFPNNIKNTNITTCYSAVPPSVLTNWQPVQSFMKLDGTRLLLKLIVLACKWTSYSGKTETLRSALDCLAVVTLSTKAQLQLCEQISLPEAYDPETGISILLNVAEGETYTGVEPEAQKSALAVLVNCVCGPLYKFDGAVARVVNGTPQSRAVSKSIDESRKKIWESVKTHNGIKILLHLLTITQPAVHADDLRLLACKALCGLCRCESVKQIASMLPMFNNGQLQALTRQPVMQDRKKHHERFRKYMEELTEQVSGKPSAFRMDLESLRKAHIVSQTMIRYDNRELLQLIHNHLQWSGLHTSAAALAREASLNTPTTYSPSVLTTPKNLLRGGGDATVTPSRKIHFIRGTHALGNTPTLSSHSSHAYTPSNALNLQKMKFRNQMENDHLTDCGPSIPPKYHLSSTGRSSSPTLNTIVADFLKAQHSLCENPVVTVPEFSLMRSHCCPKPLYRAEAPINMASRYFRRQITPRWGGVGGCGRDRQFIYSRFRPSFVFRPPDQDNVPYTCCSFTPDDLSVVLGNYQGDLTVHSLDSDNDRVIENCAHAPIVCVQPARDGERLLLVAEGVFNNSCALFSMETLESKFSYRDVYYVEFSKTTQDRVIGTKDSAALIYDAASGQKIQTLEKSDMPEQYVRNKATFSPNDELVLSDGMLWDPRASSTQPIHKFDKFNSTMSGIFHPRGTEVIINTEVWDLRNYHLLHTVPYIDQCTLHFNRDSTVIHLEMEEIDEVDADSPGTTTFLAIDAHNYRPISVTDTKHKIYDFAADGRDCHVAVIEMESYHDGGGLSVCRLYEVGKRRRRRERGSGEEEEEEGSDNEGD</sequence>
<dbReference type="PANTHER" id="PTHR13129">
    <property type="entry name" value="VPRBP PROTEIN-RELATED"/>
    <property type="match status" value="1"/>
</dbReference>
<evidence type="ECO:0000256" key="6">
    <source>
        <dbReference type="SAM" id="MobiDB-lite"/>
    </source>
</evidence>
<dbReference type="InterPro" id="IPR033270">
    <property type="entry name" value="VPRBP/DCAF1"/>
</dbReference>
<dbReference type="UniPathway" id="UPA00143"/>
<dbReference type="GO" id="GO:0016567">
    <property type="term" value="P:protein ubiquitination"/>
    <property type="evidence" value="ECO:0007669"/>
    <property type="project" value="UniProtKB-UniPathway"/>
</dbReference>
<dbReference type="HOGENOM" id="CLU_001785_1_0_1"/>
<dbReference type="InterPro" id="IPR036322">
    <property type="entry name" value="WD40_repeat_dom_sf"/>
</dbReference>
<dbReference type="InterPro" id="IPR006594">
    <property type="entry name" value="LisH"/>
</dbReference>
<accession>H2Z2G8</accession>
<name>H2Z2G8_CIOSA</name>
<dbReference type="Pfam" id="PF08513">
    <property type="entry name" value="LisH"/>
    <property type="match status" value="1"/>
</dbReference>
<organism evidence="7 8">
    <name type="scientific">Ciona savignyi</name>
    <name type="common">Pacific transparent sea squirt</name>
    <dbReference type="NCBI Taxonomy" id="51511"/>
    <lineage>
        <taxon>Eukaryota</taxon>
        <taxon>Metazoa</taxon>
        <taxon>Chordata</taxon>
        <taxon>Tunicata</taxon>
        <taxon>Ascidiacea</taxon>
        <taxon>Phlebobranchia</taxon>
        <taxon>Cionidae</taxon>
        <taxon>Ciona</taxon>
    </lineage>
</organism>
<keyword evidence="5" id="KW-0539">Nucleus</keyword>
<dbReference type="GO" id="GO:0030331">
    <property type="term" value="F:nuclear estrogen receptor binding"/>
    <property type="evidence" value="ECO:0007669"/>
    <property type="project" value="TreeGrafter"/>
</dbReference>
<dbReference type="Gene3D" id="2.130.10.10">
    <property type="entry name" value="YVTN repeat-like/Quinoprotein amine dehydrogenase"/>
    <property type="match status" value="1"/>
</dbReference>
<dbReference type="SUPFAM" id="SSF50978">
    <property type="entry name" value="WD40 repeat-like"/>
    <property type="match status" value="1"/>
</dbReference>
<keyword evidence="4" id="KW-0833">Ubl conjugation pathway</keyword>
<evidence type="ECO:0000256" key="4">
    <source>
        <dbReference type="ARBA" id="ARBA00022786"/>
    </source>
</evidence>
<comment type="pathway">
    <text evidence="2">Protein modification; protein ubiquitination.</text>
</comment>
<dbReference type="PANTHER" id="PTHR13129:SF4">
    <property type="entry name" value="DDB1- AND CUL4-ASSOCIATED FACTOR 1"/>
    <property type="match status" value="1"/>
</dbReference>
<dbReference type="GO" id="GO:0080008">
    <property type="term" value="C:Cul4-RING E3 ubiquitin ligase complex"/>
    <property type="evidence" value="ECO:0007669"/>
    <property type="project" value="TreeGrafter"/>
</dbReference>
<evidence type="ECO:0000256" key="1">
    <source>
        <dbReference type="ARBA" id="ARBA00004123"/>
    </source>
</evidence>
<evidence type="ECO:0000313" key="8">
    <source>
        <dbReference type="Proteomes" id="UP000007875"/>
    </source>
</evidence>
<protein>
    <submittedName>
        <fullName evidence="7">Uncharacterized protein</fullName>
    </submittedName>
</protein>
<proteinExistence type="inferred from homology"/>
<evidence type="ECO:0000313" key="7">
    <source>
        <dbReference type="Ensembl" id="ENSCSAVP00000011780.1"/>
    </source>
</evidence>
<evidence type="ECO:0000256" key="3">
    <source>
        <dbReference type="ARBA" id="ARBA00008845"/>
    </source>
</evidence>
<dbReference type="SMART" id="SM00667">
    <property type="entry name" value="LisH"/>
    <property type="match status" value="1"/>
</dbReference>
<keyword evidence="8" id="KW-1185">Reference proteome</keyword>